<feature type="transmembrane region" description="Helical" evidence="1">
    <location>
        <begin position="282"/>
        <end position="305"/>
    </location>
</feature>
<name>A0A3B6SQT8_WHEAT</name>
<evidence type="ECO:0000313" key="3">
    <source>
        <dbReference type="Proteomes" id="UP000019116"/>
    </source>
</evidence>
<proteinExistence type="predicted"/>
<accession>A0A3B6SQT8</accession>
<keyword evidence="1" id="KW-0812">Transmembrane</keyword>
<protein>
    <recommendedName>
        <fullName evidence="4">PGG domain-containing protein</fullName>
    </recommendedName>
</protein>
<reference evidence="2" key="1">
    <citation type="submission" date="2018-08" db="EMBL/GenBank/DDBJ databases">
        <authorList>
            <person name="Rossello M."/>
        </authorList>
    </citation>
    <scope>NUCLEOTIDE SEQUENCE [LARGE SCALE GENOMIC DNA]</scope>
    <source>
        <strain evidence="2">cv. Chinese Spring</strain>
    </source>
</reference>
<organism evidence="2">
    <name type="scientific">Triticum aestivum</name>
    <name type="common">Wheat</name>
    <dbReference type="NCBI Taxonomy" id="4565"/>
    <lineage>
        <taxon>Eukaryota</taxon>
        <taxon>Viridiplantae</taxon>
        <taxon>Streptophyta</taxon>
        <taxon>Embryophyta</taxon>
        <taxon>Tracheophyta</taxon>
        <taxon>Spermatophyta</taxon>
        <taxon>Magnoliopsida</taxon>
        <taxon>Liliopsida</taxon>
        <taxon>Poales</taxon>
        <taxon>Poaceae</taxon>
        <taxon>BOP clade</taxon>
        <taxon>Pooideae</taxon>
        <taxon>Triticodae</taxon>
        <taxon>Triticeae</taxon>
        <taxon>Triticinae</taxon>
        <taxon>Triticum</taxon>
    </lineage>
</organism>
<evidence type="ECO:0008006" key="4">
    <source>
        <dbReference type="Google" id="ProtNLM"/>
    </source>
</evidence>
<dbReference type="Gramene" id="TraesCS7B02G495900.1">
    <property type="protein sequence ID" value="TraesCS7B02G495900.1.cds1"/>
    <property type="gene ID" value="TraesCS7B02G495900"/>
</dbReference>
<keyword evidence="1" id="KW-1133">Transmembrane helix</keyword>
<evidence type="ECO:0000313" key="2">
    <source>
        <dbReference type="EnsemblPlants" id="TraesCS7B02G495900.1.cds1"/>
    </source>
</evidence>
<evidence type="ECO:0000256" key="1">
    <source>
        <dbReference type="SAM" id="Phobius"/>
    </source>
</evidence>
<dbReference type="AlphaFoldDB" id="A0A3B6SQT8"/>
<dbReference type="Proteomes" id="UP000019116">
    <property type="component" value="Chromosome 7B"/>
</dbReference>
<feature type="transmembrane region" description="Helical" evidence="1">
    <location>
        <begin position="150"/>
        <end position="168"/>
    </location>
</feature>
<dbReference type="OrthoDB" id="696612at2759"/>
<reference evidence="2" key="2">
    <citation type="submission" date="2018-10" db="UniProtKB">
        <authorList>
            <consortium name="EnsemblPlants"/>
        </authorList>
    </citation>
    <scope>IDENTIFICATION</scope>
</reference>
<feature type="transmembrane region" description="Helical" evidence="1">
    <location>
        <begin position="257"/>
        <end position="276"/>
    </location>
</feature>
<dbReference type="Gramene" id="TraesCS7B03G1325700.1">
    <property type="protein sequence ID" value="TraesCS7B03G1325700.1.CDS1"/>
    <property type="gene ID" value="TraesCS7B03G1325700"/>
</dbReference>
<keyword evidence="3" id="KW-1185">Reference proteome</keyword>
<sequence length="306" mass="30782">MAVARTARGAADRCVAARADAAAAGDDVADAAAGLALPLAEAPVAVLAVPLAPAAAGADQPRKASADLAVPLAEAPSAVLAVPLAPAAAGANRPGKAAADLAVALAEAGLAVPLAHAAASKAREAAAGCDLALADAIEDVDKEFVDKMRGWLMTVATLFVGIAFQALLHPPDGMSFDSILVSKNAGNWKADPGAPSPAPNLAPSSASTVVNATSLYESIRACLYLTFNTSIMVLALIVLVSLLTMKKVMSSNSLRHIKAIAMTLATAVVGSVVTGTSRNLSVQLGILVIFGIYVFVFLLIPSIFIS</sequence>
<keyword evidence="1" id="KW-0472">Membrane</keyword>
<feature type="transmembrane region" description="Helical" evidence="1">
    <location>
        <begin position="223"/>
        <end position="245"/>
    </location>
</feature>
<dbReference type="EnsemblPlants" id="TraesCS7B02G495900.1">
    <property type="protein sequence ID" value="TraesCS7B02G495900.1.cds1"/>
    <property type="gene ID" value="TraesCS7B02G495900"/>
</dbReference>